<evidence type="ECO:0000313" key="2">
    <source>
        <dbReference type="EMBL" id="ORY42173.1"/>
    </source>
</evidence>
<dbReference type="PROSITE" id="PS51126">
    <property type="entry name" value="DILUTE"/>
    <property type="match status" value="1"/>
</dbReference>
<dbReference type="Pfam" id="PF01843">
    <property type="entry name" value="DIL"/>
    <property type="match status" value="1"/>
</dbReference>
<protein>
    <recommendedName>
        <fullName evidence="1">Dilute domain-containing protein</fullName>
    </recommendedName>
</protein>
<dbReference type="PANTHER" id="PTHR16027">
    <property type="entry name" value="DILUTE DOMAIN-CONTAINING PROTEIN YPR089W"/>
    <property type="match status" value="1"/>
</dbReference>
<dbReference type="GO" id="GO:0051020">
    <property type="term" value="F:GTPase binding"/>
    <property type="evidence" value="ECO:0007669"/>
    <property type="project" value="TreeGrafter"/>
</dbReference>
<comment type="caution">
    <text evidence="2">The sequence shown here is derived from an EMBL/GenBank/DDBJ whole genome shotgun (WGS) entry which is preliminary data.</text>
</comment>
<accession>A0A1Y2C562</accession>
<dbReference type="AlphaFoldDB" id="A0A1Y2C562"/>
<evidence type="ECO:0000259" key="1">
    <source>
        <dbReference type="PROSITE" id="PS51126"/>
    </source>
</evidence>
<keyword evidence="3" id="KW-1185">Reference proteome</keyword>
<dbReference type="InterPro" id="IPR052072">
    <property type="entry name" value="Vascular_dev_regulator"/>
</dbReference>
<dbReference type="InterPro" id="IPR002710">
    <property type="entry name" value="Dilute_dom"/>
</dbReference>
<feature type="domain" description="Dilute" evidence="1">
    <location>
        <begin position="1"/>
        <end position="183"/>
    </location>
</feature>
<reference evidence="2 3" key="1">
    <citation type="submission" date="2016-07" db="EMBL/GenBank/DDBJ databases">
        <title>Pervasive Adenine N6-methylation of Active Genes in Fungi.</title>
        <authorList>
            <consortium name="DOE Joint Genome Institute"/>
            <person name="Mondo S.J."/>
            <person name="Dannebaum R.O."/>
            <person name="Kuo R.C."/>
            <person name="Labutti K."/>
            <person name="Haridas S."/>
            <person name="Kuo A."/>
            <person name="Salamov A."/>
            <person name="Ahrendt S.R."/>
            <person name="Lipzen A."/>
            <person name="Sullivan W."/>
            <person name="Andreopoulos W.B."/>
            <person name="Clum A."/>
            <person name="Lindquist E."/>
            <person name="Daum C."/>
            <person name="Ramamoorthy G.K."/>
            <person name="Gryganskyi A."/>
            <person name="Culley D."/>
            <person name="Magnuson J.K."/>
            <person name="James T.Y."/>
            <person name="O'Malley M.A."/>
            <person name="Stajich J.E."/>
            <person name="Spatafora J.W."/>
            <person name="Visel A."/>
            <person name="Grigoriev I.V."/>
        </authorList>
    </citation>
    <scope>NUCLEOTIDE SEQUENCE [LARGE SCALE GENOMIC DNA]</scope>
    <source>
        <strain evidence="2 3">JEL800</strain>
    </source>
</reference>
<dbReference type="PANTHER" id="PTHR16027:SF6">
    <property type="entry name" value="DILUTE DOMAIN-CONTAINING PROTEIN"/>
    <property type="match status" value="1"/>
</dbReference>
<gene>
    <name evidence="2" type="ORF">BCR33DRAFT_305172</name>
</gene>
<dbReference type="Proteomes" id="UP000193642">
    <property type="component" value="Unassembled WGS sequence"/>
</dbReference>
<dbReference type="EMBL" id="MCGO01000029">
    <property type="protein sequence ID" value="ORY42173.1"/>
    <property type="molecule type" value="Genomic_DNA"/>
</dbReference>
<proteinExistence type="predicted"/>
<name>A0A1Y2C562_9FUNG</name>
<evidence type="ECO:0000313" key="3">
    <source>
        <dbReference type="Proteomes" id="UP000193642"/>
    </source>
</evidence>
<organism evidence="2 3">
    <name type="scientific">Rhizoclosmatium globosum</name>
    <dbReference type="NCBI Taxonomy" id="329046"/>
    <lineage>
        <taxon>Eukaryota</taxon>
        <taxon>Fungi</taxon>
        <taxon>Fungi incertae sedis</taxon>
        <taxon>Chytridiomycota</taxon>
        <taxon>Chytridiomycota incertae sedis</taxon>
        <taxon>Chytridiomycetes</taxon>
        <taxon>Chytridiales</taxon>
        <taxon>Chytriomycetaceae</taxon>
        <taxon>Rhizoclosmatium</taxon>
    </lineage>
</organism>
<sequence length="183" mass="20645">MLPIMEAGMWSFGVAMQAMYRWRDSGSLYGNWKKNNSMMRKTGGLLSSIGGARVASVGGFLTRRKSELKLRMMTPQDLVQLFLAIKATMQQSCVHIAISNQVLLYLFRVLNVELFNRIIGSNDLVARSHASHIQMNLIDLVEGLENDDHDRLKDCLKPTLHLLHFTQVITSTPSFLISYAQDS</sequence>